<comment type="caution">
    <text evidence="1">The sequence shown here is derived from an EMBL/GenBank/DDBJ whole genome shotgun (WGS) entry which is preliminary data.</text>
</comment>
<dbReference type="Proteomes" id="UP001153332">
    <property type="component" value="Unassembled WGS sequence"/>
</dbReference>
<proteinExistence type="predicted"/>
<sequence>MVNSTWIPSSYTTRWRAARRQSLPQPPTQAASGSPVQVYNSSCTHCARSRVRCSGGKPCERCGKNLLDPFLCVYEPSRRHGKRRARGVEVEPLTKGGGTDQQPTAIMLPKQDSPIGAPLSASSPFDFDPSELSNSPPSTLAQHGQTLGDNGSMPTPSTFNIDTVSLDESLLITEKFTAISNDIGTMPFSWSSEFLPAHFDGSDEVFGYHSVHSPSNSCDCHESTQSLLSRLTLASVEPGKIGLDEILISFEEVARHVVTYLNCTCCDSGYPRLMNIAMLHQSQVTLLCNMTKCSAAYLGSYHSPEAVRFTLGVYQLPEADDLHQKRLAILAVGRKVESLVADFDDVVRSHQDLEIAGSTGASDLAKINLKWLLEISRNLKAQLKSILAIFEQAECLSGLSKSPL</sequence>
<dbReference type="EMBL" id="JAPUUL010001443">
    <property type="protein sequence ID" value="KAJ8127391.1"/>
    <property type="molecule type" value="Genomic_DNA"/>
</dbReference>
<name>A0ACC2JIW3_9PEZI</name>
<evidence type="ECO:0000313" key="2">
    <source>
        <dbReference type="Proteomes" id="UP001153332"/>
    </source>
</evidence>
<reference evidence="1" key="1">
    <citation type="submission" date="2022-12" db="EMBL/GenBank/DDBJ databases">
        <title>Genome Sequence of Lasiodiplodia mahajangana.</title>
        <authorList>
            <person name="Buettner E."/>
        </authorList>
    </citation>
    <scope>NUCLEOTIDE SEQUENCE</scope>
    <source>
        <strain evidence="1">VT137</strain>
    </source>
</reference>
<organism evidence="1 2">
    <name type="scientific">Lasiodiplodia mahajangana</name>
    <dbReference type="NCBI Taxonomy" id="1108764"/>
    <lineage>
        <taxon>Eukaryota</taxon>
        <taxon>Fungi</taxon>
        <taxon>Dikarya</taxon>
        <taxon>Ascomycota</taxon>
        <taxon>Pezizomycotina</taxon>
        <taxon>Dothideomycetes</taxon>
        <taxon>Dothideomycetes incertae sedis</taxon>
        <taxon>Botryosphaeriales</taxon>
        <taxon>Botryosphaeriaceae</taxon>
        <taxon>Lasiodiplodia</taxon>
    </lineage>
</organism>
<protein>
    <submittedName>
        <fullName evidence="1">Uncharacterized protein</fullName>
    </submittedName>
</protein>
<evidence type="ECO:0000313" key="1">
    <source>
        <dbReference type="EMBL" id="KAJ8127391.1"/>
    </source>
</evidence>
<gene>
    <name evidence="1" type="ORF">O1611_g6244</name>
</gene>
<accession>A0ACC2JIW3</accession>
<keyword evidence="2" id="KW-1185">Reference proteome</keyword>